<dbReference type="PANTHER" id="PTHR42839:SF2">
    <property type="entry name" value="ISOCHORISMATE SYNTHASE ENTC"/>
    <property type="match status" value="1"/>
</dbReference>
<dbReference type="InterPro" id="IPR005801">
    <property type="entry name" value="ADC_synthase"/>
</dbReference>
<dbReference type="OrthoDB" id="9806579at2"/>
<evidence type="ECO:0000313" key="3">
    <source>
        <dbReference type="Proteomes" id="UP000008641"/>
    </source>
</evidence>
<organism evidence="2 3">
    <name type="scientific">Weeksella virosa (strain ATCC 43766 / DSM 16922 / JCM 21250 / CCUG 30538 / CDC 9751 / IAM 14551 / NBRC 16016 / NCTC 11634 / CL345/78)</name>
    <dbReference type="NCBI Taxonomy" id="865938"/>
    <lineage>
        <taxon>Bacteria</taxon>
        <taxon>Pseudomonadati</taxon>
        <taxon>Bacteroidota</taxon>
        <taxon>Flavobacteriia</taxon>
        <taxon>Flavobacteriales</taxon>
        <taxon>Weeksellaceae</taxon>
        <taxon>Weeksella</taxon>
    </lineage>
</organism>
<accession>F0NYI4</accession>
<dbReference type="eggNOG" id="COG1169">
    <property type="taxonomic scope" value="Bacteria"/>
</dbReference>
<dbReference type="InterPro" id="IPR015890">
    <property type="entry name" value="Chorismate_C"/>
</dbReference>
<reference evidence="3" key="2">
    <citation type="journal article" date="2011" name="Stand. Genomic Sci.">
        <title>Complete genome sequence of Weeksella virosa type strain (9751T).</title>
        <authorList>
            <person name="Lang E."/>
            <person name="Teshima H."/>
            <person name="Lucas S."/>
            <person name="Lapidus A."/>
            <person name="Hammon N."/>
            <person name="Deshpande S."/>
            <person name="Nolan M."/>
            <person name="Cheng J."/>
            <person name="Pitluck S."/>
            <person name="Liolios K."/>
            <person name="Pagani I."/>
            <person name="Mikhailova N."/>
            <person name="Ivanova N."/>
            <person name="Mavromatis K."/>
            <person name="Pati A."/>
            <person name="Tapia R."/>
            <person name="Han C."/>
            <person name="Goodwin L."/>
            <person name="Chen A."/>
            <person name="Palaniappan K."/>
            <person name="Land M."/>
            <person name="Hauser L."/>
            <person name="Chang Y."/>
            <person name="Jeffries C."/>
            <person name="Brambilla E."/>
            <person name="Kopitz M."/>
            <person name="Rohde M."/>
            <person name="Goker M."/>
            <person name="Tindall B."/>
            <person name="Detter J."/>
            <person name="Woyke T."/>
            <person name="Bristow J."/>
            <person name="Eisen J."/>
            <person name="Markowitz V."/>
            <person name="Hugenholtz P."/>
            <person name="Klenk H."/>
            <person name="Kyrpides N."/>
        </authorList>
    </citation>
    <scope>NUCLEOTIDE SEQUENCE [LARGE SCALE GENOMIC DNA]</scope>
    <source>
        <strain evidence="3">ATCC 43766 / DSM 16922 / JCM 21250 / NBRC 16016 / NCTC 11634 / CL345/78</strain>
    </source>
</reference>
<dbReference type="KEGG" id="wvi:Weevi_0385"/>
<dbReference type="EMBL" id="CP002455">
    <property type="protein sequence ID" value="ADX67104.1"/>
    <property type="molecule type" value="Genomic_DNA"/>
</dbReference>
<proteinExistence type="predicted"/>
<feature type="domain" description="Chorismate-utilising enzyme C-terminal" evidence="1">
    <location>
        <begin position="89"/>
        <end position="326"/>
    </location>
</feature>
<protein>
    <submittedName>
        <fullName evidence="2">Chorismate binding domain-containing protein</fullName>
    </submittedName>
</protein>
<evidence type="ECO:0000313" key="2">
    <source>
        <dbReference type="EMBL" id="ADX67104.1"/>
    </source>
</evidence>
<reference evidence="2 3" key="1">
    <citation type="journal article" date="2011" name="Stand. Genomic Sci.">
        <title>Complete genome sequence of Weeksella virosa type strain (9751).</title>
        <authorList>
            <person name="Lang E."/>
            <person name="Teshima H."/>
            <person name="Lucas S."/>
            <person name="Lapidus A."/>
            <person name="Hammon N."/>
            <person name="Deshpande S."/>
            <person name="Nolan M."/>
            <person name="Cheng J.F."/>
            <person name="Pitluck S."/>
            <person name="Liolios K."/>
            <person name="Pagani I."/>
            <person name="Mikhailova N."/>
            <person name="Ivanova N."/>
            <person name="Mavromatis K."/>
            <person name="Pati A."/>
            <person name="Tapia R."/>
            <person name="Han C."/>
            <person name="Goodwin L."/>
            <person name="Chen A."/>
            <person name="Palaniappan K."/>
            <person name="Land M."/>
            <person name="Hauser L."/>
            <person name="Chang Y.J."/>
            <person name="Jeffries C.D."/>
            <person name="Brambilla E.M."/>
            <person name="Kopitz M."/>
            <person name="Rohde M."/>
            <person name="Goker M."/>
            <person name="Tindall B.J."/>
            <person name="Detter J.C."/>
            <person name="Woyke T."/>
            <person name="Bristow J."/>
            <person name="Eisen J.A."/>
            <person name="Markowitz V."/>
            <person name="Hugenholtz P."/>
            <person name="Klenk H.P."/>
            <person name="Kyrpides N.C."/>
        </authorList>
    </citation>
    <scope>NUCLEOTIDE SEQUENCE [LARGE SCALE GENOMIC DNA]</scope>
    <source>
        <strain evidence="3">ATCC 43766 / DSM 16922 / JCM 21250 / NBRC 16016 / NCTC 11634 / CL345/78</strain>
    </source>
</reference>
<dbReference type="AlphaFoldDB" id="F0NYI4"/>
<dbReference type="Pfam" id="PF00425">
    <property type="entry name" value="Chorismate_bind"/>
    <property type="match status" value="1"/>
</dbReference>
<dbReference type="HOGENOM" id="CLU_006493_8_0_10"/>
<dbReference type="RefSeq" id="WP_013597496.1">
    <property type="nucleotide sequence ID" value="NC_015144.1"/>
</dbReference>
<sequence length="338" mass="39313">METIQNQLQKAIEAEKSFVFVREPNATHFQLYVDELDESNEEFVFHRFDNTETIRIHPIKKQMLSIEDIKKIQLDLVWKKAPIEKPIAQESYLNLIDKTTNILQKNLLQKVVISRTIEKEFSQFYPLDTLLALHYAYPNAAVYFIYADDKTTWFGATPELLLSREKSVVKTVSLAGTKAKENEWTSKEIDEQQVVTDYIVEQLSSFGQVATDGPYTVDAGFFHHLKTYISLETMLPFTEKMLAALHPTPAVCGMPKEKAKKYILENEGYDRQFYAGYFGWKTIEEERYYVNLRCAEVINNRVRLYVGGGIMHDSNPEKEWIETEMKAKTLLSYLKIEE</sequence>
<dbReference type="STRING" id="865938.Weevi_0385"/>
<name>F0NYI4_WEEVC</name>
<keyword evidence="3" id="KW-1185">Reference proteome</keyword>
<gene>
    <name evidence="2" type="ordered locus">Weevi_0385</name>
</gene>
<dbReference type="PANTHER" id="PTHR42839">
    <property type="entry name" value="ISOCHORISMATE SYNTHASE ENTC"/>
    <property type="match status" value="1"/>
</dbReference>
<dbReference type="Proteomes" id="UP000008641">
    <property type="component" value="Chromosome"/>
</dbReference>
<dbReference type="Gene3D" id="3.60.120.10">
    <property type="entry name" value="Anthranilate synthase"/>
    <property type="match status" value="1"/>
</dbReference>
<evidence type="ECO:0000259" key="1">
    <source>
        <dbReference type="Pfam" id="PF00425"/>
    </source>
</evidence>
<dbReference type="SUPFAM" id="SSF56322">
    <property type="entry name" value="ADC synthase"/>
    <property type="match status" value="1"/>
</dbReference>